<dbReference type="InterPro" id="IPR006450">
    <property type="entry name" value="Phage_HK97_gp6-like"/>
</dbReference>
<sequence>MPALSLPLIRAHLVIDHSDDDLLLTHYGNVAAMWIAAYTGQPFDADNALMVQAALLMVAHQYEAREAITFSNQYVLPFGVHDLLSPLKDRVTGYVAAVEPAEDDAPEAAA</sequence>
<proteinExistence type="predicted"/>
<evidence type="ECO:0000313" key="1">
    <source>
        <dbReference type="EMBL" id="MCT4332625.1"/>
    </source>
</evidence>
<dbReference type="RefSeq" id="WP_260276514.1">
    <property type="nucleotide sequence ID" value="NZ_JANAVZ010000003.1"/>
</dbReference>
<accession>A0ABT2K7W6</accession>
<dbReference type="EMBL" id="JANAVZ010000003">
    <property type="protein sequence ID" value="MCT4332625.1"/>
    <property type="molecule type" value="Genomic_DNA"/>
</dbReference>
<keyword evidence="2" id="KW-1185">Reference proteome</keyword>
<dbReference type="Gene3D" id="1.10.3230.30">
    <property type="entry name" value="Phage gp6-like head-tail connector protein"/>
    <property type="match status" value="1"/>
</dbReference>
<dbReference type="InterPro" id="IPR021146">
    <property type="entry name" value="Phage_gp6-like_head-tail"/>
</dbReference>
<comment type="caution">
    <text evidence="1">The sequence shown here is derived from an EMBL/GenBank/DDBJ whole genome shotgun (WGS) entry which is preliminary data.</text>
</comment>
<name>A0ABT2K7W6_9RHOB</name>
<reference evidence="1 2" key="1">
    <citation type="submission" date="2022-04" db="EMBL/GenBank/DDBJ databases">
        <title>Paracoccus sp. YLB-12 draft genome sequence.</title>
        <authorList>
            <person name="Yu L."/>
        </authorList>
    </citation>
    <scope>NUCLEOTIDE SEQUENCE [LARGE SCALE GENOMIC DNA]</scope>
    <source>
        <strain evidence="1 2">YLB-12</strain>
    </source>
</reference>
<protein>
    <submittedName>
        <fullName evidence="1">Head-tail connector protein</fullName>
    </submittedName>
</protein>
<dbReference type="CDD" id="cd08054">
    <property type="entry name" value="gp6"/>
    <property type="match status" value="1"/>
</dbReference>
<dbReference type="Pfam" id="PF05135">
    <property type="entry name" value="Phage_connect_1"/>
    <property type="match status" value="1"/>
</dbReference>
<dbReference type="NCBIfam" id="TIGR01560">
    <property type="entry name" value="put_DNA_pack"/>
    <property type="match status" value="1"/>
</dbReference>
<dbReference type="Proteomes" id="UP001320702">
    <property type="component" value="Unassembled WGS sequence"/>
</dbReference>
<evidence type="ECO:0000313" key="2">
    <source>
        <dbReference type="Proteomes" id="UP001320702"/>
    </source>
</evidence>
<organism evidence="1 2">
    <name type="scientific">Paracoccus maritimus</name>
    <dbReference type="NCBI Taxonomy" id="2933292"/>
    <lineage>
        <taxon>Bacteria</taxon>
        <taxon>Pseudomonadati</taxon>
        <taxon>Pseudomonadota</taxon>
        <taxon>Alphaproteobacteria</taxon>
        <taxon>Rhodobacterales</taxon>
        <taxon>Paracoccaceae</taxon>
        <taxon>Paracoccus</taxon>
    </lineage>
</organism>
<gene>
    <name evidence="1" type="ORF">MU516_07060</name>
</gene>